<dbReference type="Proteomes" id="UP000748756">
    <property type="component" value="Unassembled WGS sequence"/>
</dbReference>
<proteinExistence type="predicted"/>
<dbReference type="InterPro" id="IPR032675">
    <property type="entry name" value="LRR_dom_sf"/>
</dbReference>
<comment type="caution">
    <text evidence="1">The sequence shown here is derived from an EMBL/GenBank/DDBJ whole genome shotgun (WGS) entry which is preliminary data.</text>
</comment>
<dbReference type="EMBL" id="JAAAUQ010001279">
    <property type="protein sequence ID" value="KAF9140746.1"/>
    <property type="molecule type" value="Genomic_DNA"/>
</dbReference>
<dbReference type="AlphaFoldDB" id="A0A9P5RT69"/>
<evidence type="ECO:0000313" key="2">
    <source>
        <dbReference type="Proteomes" id="UP000748756"/>
    </source>
</evidence>
<evidence type="ECO:0008006" key="3">
    <source>
        <dbReference type="Google" id="ProtNLM"/>
    </source>
</evidence>
<dbReference type="Gene3D" id="3.80.10.10">
    <property type="entry name" value="Ribonuclease Inhibitor"/>
    <property type="match status" value="1"/>
</dbReference>
<dbReference type="OrthoDB" id="2434396at2759"/>
<sequence length="292" mass="32692">MPDSSTPILPPEIILHNTLSLGQSGLAQCARINKTWYGCCIPLLWKVVQIFRRKDIDCLDSPEGLAGLIRNAHHTHTLATSQASVAKSFAFRASPPYTALKTLRYQVRGEQSMRLRLEAQTEAEDSLGYSQVLCRLLNQNPGLRSLTVGGEWLMNALDVEDINGVLKCIPTAELDRLEITFDYTSNKQSQNAMAFAQVFADQDMEPFVSLKELIITDCFEGQFGEPGFEKWCIKRCVSLESIRLENCGSHSLENFARSVFVSCPKLTRLAFRSDGEEDDTTLMHVVMMSFEG</sequence>
<dbReference type="SUPFAM" id="SSF52047">
    <property type="entry name" value="RNI-like"/>
    <property type="match status" value="1"/>
</dbReference>
<accession>A0A9P5RT69</accession>
<evidence type="ECO:0000313" key="1">
    <source>
        <dbReference type="EMBL" id="KAF9140746.1"/>
    </source>
</evidence>
<gene>
    <name evidence="1" type="ORF">BG015_001527</name>
</gene>
<reference evidence="1" key="1">
    <citation type="journal article" date="2020" name="Fungal Divers.">
        <title>Resolving the Mortierellaceae phylogeny through synthesis of multi-gene phylogenetics and phylogenomics.</title>
        <authorList>
            <person name="Vandepol N."/>
            <person name="Liber J."/>
            <person name="Desiro A."/>
            <person name="Na H."/>
            <person name="Kennedy M."/>
            <person name="Barry K."/>
            <person name="Grigoriev I.V."/>
            <person name="Miller A.N."/>
            <person name="O'Donnell K."/>
            <person name="Stajich J.E."/>
            <person name="Bonito G."/>
        </authorList>
    </citation>
    <scope>NUCLEOTIDE SEQUENCE</scope>
    <source>
        <strain evidence="1">NRRL 6426</strain>
    </source>
</reference>
<name>A0A9P5RT69_9FUNG</name>
<protein>
    <recommendedName>
        <fullName evidence="3">F-box domain-containing protein</fullName>
    </recommendedName>
</protein>
<organism evidence="1 2">
    <name type="scientific">Linnemannia schmuckeri</name>
    <dbReference type="NCBI Taxonomy" id="64567"/>
    <lineage>
        <taxon>Eukaryota</taxon>
        <taxon>Fungi</taxon>
        <taxon>Fungi incertae sedis</taxon>
        <taxon>Mucoromycota</taxon>
        <taxon>Mortierellomycotina</taxon>
        <taxon>Mortierellomycetes</taxon>
        <taxon>Mortierellales</taxon>
        <taxon>Mortierellaceae</taxon>
        <taxon>Linnemannia</taxon>
    </lineage>
</organism>
<keyword evidence="2" id="KW-1185">Reference proteome</keyword>